<organism evidence="3 4">
    <name type="scientific">Limulus polyphemus</name>
    <name type="common">Atlantic horseshoe crab</name>
    <dbReference type="NCBI Taxonomy" id="6850"/>
    <lineage>
        <taxon>Eukaryota</taxon>
        <taxon>Metazoa</taxon>
        <taxon>Ecdysozoa</taxon>
        <taxon>Arthropoda</taxon>
        <taxon>Chelicerata</taxon>
        <taxon>Merostomata</taxon>
        <taxon>Xiphosura</taxon>
        <taxon>Limulidae</taxon>
        <taxon>Limulus</taxon>
    </lineage>
</organism>
<accession>A0ABM1SVV5</accession>
<evidence type="ECO:0000313" key="4">
    <source>
        <dbReference type="RefSeq" id="XP_022247761.1"/>
    </source>
</evidence>
<name>A0ABM1SVV5_LIMPO</name>
<dbReference type="PANTHER" id="PTHR12619">
    <property type="entry name" value="RFX TRANSCRIPTION FACTOR FAMILY"/>
    <property type="match status" value="1"/>
</dbReference>
<dbReference type="InterPro" id="IPR036390">
    <property type="entry name" value="WH_DNA-bd_sf"/>
</dbReference>
<dbReference type="InterPro" id="IPR057321">
    <property type="entry name" value="RFX1-4/6/8-like_BCD"/>
</dbReference>
<evidence type="ECO:0000313" key="3">
    <source>
        <dbReference type="Proteomes" id="UP000694941"/>
    </source>
</evidence>
<gene>
    <name evidence="4" type="primary">LOC111087003</name>
</gene>
<feature type="domain" description="RFX-type winged-helix" evidence="2">
    <location>
        <begin position="56"/>
        <end position="131"/>
    </location>
</feature>
<dbReference type="PROSITE" id="PS51526">
    <property type="entry name" value="RFX_DBD"/>
    <property type="match status" value="1"/>
</dbReference>
<dbReference type="Gene3D" id="1.10.10.10">
    <property type="entry name" value="Winged helix-like DNA-binding domain superfamily/Winged helix DNA-binding domain"/>
    <property type="match status" value="1"/>
</dbReference>
<protein>
    <submittedName>
        <fullName evidence="4">DNA-binding protein RFX6-like</fullName>
    </submittedName>
</protein>
<dbReference type="Pfam" id="PF02257">
    <property type="entry name" value="RFX_DNA_binding"/>
    <property type="match status" value="1"/>
</dbReference>
<dbReference type="Proteomes" id="UP000694941">
    <property type="component" value="Unplaced"/>
</dbReference>
<evidence type="ECO:0000259" key="2">
    <source>
        <dbReference type="PROSITE" id="PS51526"/>
    </source>
</evidence>
<dbReference type="PANTHER" id="PTHR12619:SF5">
    <property type="entry name" value="TRANSCRIPTION FACTOR RFX4"/>
    <property type="match status" value="1"/>
</dbReference>
<evidence type="ECO:0000256" key="1">
    <source>
        <dbReference type="ARBA" id="ARBA00023125"/>
    </source>
</evidence>
<reference evidence="4" key="1">
    <citation type="submission" date="2025-08" db="UniProtKB">
        <authorList>
            <consortium name="RefSeq"/>
        </authorList>
    </citation>
    <scope>IDENTIFICATION</scope>
    <source>
        <tissue evidence="4">Muscle</tissue>
    </source>
</reference>
<dbReference type="GeneID" id="111087003"/>
<dbReference type="Pfam" id="PF25340">
    <property type="entry name" value="BCD_RFX"/>
    <property type="match status" value="1"/>
</dbReference>
<dbReference type="RefSeq" id="XP_022247761.1">
    <property type="nucleotide sequence ID" value="XM_022392053.1"/>
</dbReference>
<proteinExistence type="predicted"/>
<keyword evidence="3" id="KW-1185">Reference proteome</keyword>
<sequence length="413" mass="47919">MWNQMAQGQNTIQQATLELGREFELNNTSSTPCVIKDEKRVKEKKTVRKSSQYVATLEWVNENYKLSEGVCLPRCTLYQHYLDFCQKQGFIPVGAAAFGKIIRHQFPSITTRRLGTRGQSKYHYYGIDVKPTSFYYKDVLKGTGMTRFSGKRFKTTELFQKQIPSSSKQCILPRDILKVQDLKLPADVQQDKMETFLIMYHTHCQQIIDIVISASFLQVQHFLKHFWLGIPDHLQEILDKPVLRSVVAVYDGELYKTIEEVLIPSSIPALPESLQEEILNFVNSMGEWLNEALRAVPESLITTKLEVFHEFLRTMKRQLCFIHLAQSTSLVLANREQVHQMIKDLENIKMDNITIESMLLCENPDVHLKKRIEKGFSQVLYLLKKQANIDEITEWVDNIIKELFGKVCIYLYG</sequence>
<dbReference type="InterPro" id="IPR039779">
    <property type="entry name" value="RFX-like"/>
</dbReference>
<dbReference type="InterPro" id="IPR003150">
    <property type="entry name" value="DNA-bd_RFX"/>
</dbReference>
<keyword evidence="1" id="KW-0238">DNA-binding</keyword>
<dbReference type="InterPro" id="IPR036388">
    <property type="entry name" value="WH-like_DNA-bd_sf"/>
</dbReference>
<dbReference type="SUPFAM" id="SSF46785">
    <property type="entry name" value="Winged helix' DNA-binding domain"/>
    <property type="match status" value="1"/>
</dbReference>